<evidence type="ECO:0000256" key="1">
    <source>
        <dbReference type="ARBA" id="ARBA00001946"/>
    </source>
</evidence>
<dbReference type="Pfam" id="PF12627">
    <property type="entry name" value="PolyA_pol_RNAbd"/>
    <property type="match status" value="1"/>
</dbReference>
<dbReference type="PANTHER" id="PTHR46173:SF1">
    <property type="entry name" value="CCA TRNA NUCLEOTIDYLTRANSFERASE 1, MITOCHONDRIAL"/>
    <property type="match status" value="1"/>
</dbReference>
<keyword evidence="3" id="KW-0819">tRNA processing</keyword>
<dbReference type="Gene3D" id="1.10.3090.10">
    <property type="entry name" value="cca-adding enzyme, domain 2"/>
    <property type="match status" value="1"/>
</dbReference>
<dbReference type="CDD" id="cd00077">
    <property type="entry name" value="HDc"/>
    <property type="match status" value="1"/>
</dbReference>
<evidence type="ECO:0000256" key="4">
    <source>
        <dbReference type="ARBA" id="ARBA00022695"/>
    </source>
</evidence>
<keyword evidence="2 8" id="KW-0808">Transferase</keyword>
<dbReference type="AlphaFoldDB" id="A0A2M6WVY2"/>
<keyword evidence="4" id="KW-0548">Nucleotidyltransferase</keyword>
<evidence type="ECO:0000256" key="6">
    <source>
        <dbReference type="ARBA" id="ARBA00022741"/>
    </source>
</evidence>
<dbReference type="GO" id="GO:0046872">
    <property type="term" value="F:metal ion binding"/>
    <property type="evidence" value="ECO:0007669"/>
    <property type="project" value="UniProtKB-KW"/>
</dbReference>
<feature type="domain" description="Poly A polymerase head" evidence="9">
    <location>
        <begin position="27"/>
        <end position="153"/>
    </location>
</feature>
<dbReference type="GO" id="GO:0000166">
    <property type="term" value="F:nucleotide binding"/>
    <property type="evidence" value="ECO:0007669"/>
    <property type="project" value="UniProtKB-KW"/>
</dbReference>
<organism evidence="12 13">
    <name type="scientific">Candidatus Campbellbacteria bacterium CG10_big_fil_rev_8_21_14_0_10_35_52</name>
    <dbReference type="NCBI Taxonomy" id="1974527"/>
    <lineage>
        <taxon>Bacteria</taxon>
        <taxon>Candidatus Campbelliibacteriota</taxon>
    </lineage>
</organism>
<accession>A0A2M6WVY2</accession>
<dbReference type="SUPFAM" id="SSF81891">
    <property type="entry name" value="Poly A polymerase C-terminal region-like"/>
    <property type="match status" value="1"/>
</dbReference>
<sequence length="492" mass="56897">MSKINKFNIPKEISQITETLENADFEAYIVGGCVRDLLINKTPKDWDITTNAKPEDIKRLFENTFYNNDYGTVGVVNENTEEESLKVVEVTPYRIESEYSDARRPDSVEFSDSIEHDLHRRDFTINAIAYSISKGQIIDLYKGQEDLKKGIVRAVGDPDVRFSEDALRILRAIRISAELGFKIEEKTKNSIKKDAKMLEKIAKERIRDEFVRIIMSDRPMESIELTHELGVLQFIAPELEEGIGINQNQAHAFTVWEHNLRAVKHSADKKLPLEIRISALFHDIGKPVTSRWSSEKNDWTFHGHDVVGGKMTKKILERLKFSKRQIEKIVKLVRWHLFFSDTEQITLSAVRRMVRNVGEENIWDLMDVRESDRIGMGRPKANPYRLRKYKSMVEEALRDPISVKMLKIDGAKIMEVTQETPGPKIGYILHALLEEVLEDPKLNTAEGLENMAKKFAKLNENELKKLGEKGKLKKDKLEEKEIESLRDKHWVK</sequence>
<dbReference type="InterPro" id="IPR032828">
    <property type="entry name" value="PolyA_RNA-bd"/>
</dbReference>
<feature type="domain" description="tRNA nucleotidyltransferase/poly(A) polymerase RNA and SrmB- binding" evidence="11">
    <location>
        <begin position="180"/>
        <end position="241"/>
    </location>
</feature>
<evidence type="ECO:0000256" key="2">
    <source>
        <dbReference type="ARBA" id="ARBA00022679"/>
    </source>
</evidence>
<dbReference type="CDD" id="cd05398">
    <property type="entry name" value="NT_ClassII-CCAase"/>
    <property type="match status" value="1"/>
</dbReference>
<dbReference type="InterPro" id="IPR006675">
    <property type="entry name" value="HDIG_dom"/>
</dbReference>
<keyword evidence="7" id="KW-0460">Magnesium</keyword>
<dbReference type="InterPro" id="IPR050264">
    <property type="entry name" value="Bact_CCA-adding_enz_type3_sf"/>
</dbReference>
<gene>
    <name evidence="12" type="ORF">COT82_00435</name>
</gene>
<dbReference type="GO" id="GO:0016779">
    <property type="term" value="F:nucleotidyltransferase activity"/>
    <property type="evidence" value="ECO:0007669"/>
    <property type="project" value="UniProtKB-KW"/>
</dbReference>
<dbReference type="Proteomes" id="UP000230481">
    <property type="component" value="Unassembled WGS sequence"/>
</dbReference>
<dbReference type="Pfam" id="PF01966">
    <property type="entry name" value="HD"/>
    <property type="match status" value="1"/>
</dbReference>
<evidence type="ECO:0000313" key="13">
    <source>
        <dbReference type="Proteomes" id="UP000230481"/>
    </source>
</evidence>
<dbReference type="InterPro" id="IPR006674">
    <property type="entry name" value="HD_domain"/>
</dbReference>
<dbReference type="EMBL" id="PFAA01000013">
    <property type="protein sequence ID" value="PIT96940.1"/>
    <property type="molecule type" value="Genomic_DNA"/>
</dbReference>
<evidence type="ECO:0000259" key="10">
    <source>
        <dbReference type="Pfam" id="PF01966"/>
    </source>
</evidence>
<feature type="domain" description="HD" evidence="10">
    <location>
        <begin position="256"/>
        <end position="349"/>
    </location>
</feature>
<dbReference type="GO" id="GO:0000049">
    <property type="term" value="F:tRNA binding"/>
    <property type="evidence" value="ECO:0007669"/>
    <property type="project" value="TreeGrafter"/>
</dbReference>
<evidence type="ECO:0000256" key="7">
    <source>
        <dbReference type="ARBA" id="ARBA00022842"/>
    </source>
</evidence>
<evidence type="ECO:0000259" key="11">
    <source>
        <dbReference type="Pfam" id="PF12627"/>
    </source>
</evidence>
<keyword evidence="6" id="KW-0547">Nucleotide-binding</keyword>
<evidence type="ECO:0000256" key="5">
    <source>
        <dbReference type="ARBA" id="ARBA00022723"/>
    </source>
</evidence>
<protein>
    <recommendedName>
        <fullName evidence="14">HD domain-containing protein</fullName>
    </recommendedName>
</protein>
<evidence type="ECO:0000256" key="3">
    <source>
        <dbReference type="ARBA" id="ARBA00022694"/>
    </source>
</evidence>
<dbReference type="InterPro" id="IPR003607">
    <property type="entry name" value="HD/PDEase_dom"/>
</dbReference>
<comment type="similarity">
    <text evidence="8">Belongs to the tRNA nucleotidyltransferase/poly(A) polymerase family.</text>
</comment>
<dbReference type="PANTHER" id="PTHR46173">
    <property type="entry name" value="CCA TRNA NUCLEOTIDYLTRANSFERASE 1, MITOCHONDRIAL"/>
    <property type="match status" value="1"/>
</dbReference>
<comment type="caution">
    <text evidence="12">The sequence shown here is derived from an EMBL/GenBank/DDBJ whole genome shotgun (WGS) entry which is preliminary data.</text>
</comment>
<dbReference type="InterPro" id="IPR002646">
    <property type="entry name" value="PolA_pol_head_dom"/>
</dbReference>
<reference evidence="13" key="1">
    <citation type="submission" date="2017-09" db="EMBL/GenBank/DDBJ databases">
        <title>Depth-based differentiation of microbial function through sediment-hosted aquifers and enrichment of novel symbionts in the deep terrestrial subsurface.</title>
        <authorList>
            <person name="Probst A.J."/>
            <person name="Ladd B."/>
            <person name="Jarett J.K."/>
            <person name="Geller-Mcgrath D.E."/>
            <person name="Sieber C.M.K."/>
            <person name="Emerson J.B."/>
            <person name="Anantharaman K."/>
            <person name="Thomas B.C."/>
            <person name="Malmstrom R."/>
            <person name="Stieglmeier M."/>
            <person name="Klingl A."/>
            <person name="Woyke T."/>
            <person name="Ryan C.M."/>
            <person name="Banfield J.F."/>
        </authorList>
    </citation>
    <scope>NUCLEOTIDE SEQUENCE [LARGE SCALE GENOMIC DNA]</scope>
</reference>
<proteinExistence type="inferred from homology"/>
<dbReference type="SUPFAM" id="SSF81301">
    <property type="entry name" value="Nucleotidyltransferase"/>
    <property type="match status" value="1"/>
</dbReference>
<dbReference type="Gene3D" id="3.30.460.10">
    <property type="entry name" value="Beta Polymerase, domain 2"/>
    <property type="match status" value="1"/>
</dbReference>
<dbReference type="Pfam" id="PF01743">
    <property type="entry name" value="PolyA_pol"/>
    <property type="match status" value="1"/>
</dbReference>
<name>A0A2M6WVY2_9BACT</name>
<dbReference type="InterPro" id="IPR043519">
    <property type="entry name" value="NT_sf"/>
</dbReference>
<dbReference type="GO" id="GO:0008033">
    <property type="term" value="P:tRNA processing"/>
    <property type="evidence" value="ECO:0007669"/>
    <property type="project" value="UniProtKB-KW"/>
</dbReference>
<dbReference type="Gene3D" id="1.10.246.80">
    <property type="match status" value="1"/>
</dbReference>
<keyword evidence="8" id="KW-0694">RNA-binding</keyword>
<evidence type="ECO:0000313" key="12">
    <source>
        <dbReference type="EMBL" id="PIT96940.1"/>
    </source>
</evidence>
<evidence type="ECO:0000259" key="9">
    <source>
        <dbReference type="Pfam" id="PF01743"/>
    </source>
</evidence>
<evidence type="ECO:0008006" key="14">
    <source>
        <dbReference type="Google" id="ProtNLM"/>
    </source>
</evidence>
<evidence type="ECO:0000256" key="8">
    <source>
        <dbReference type="RuleBase" id="RU003953"/>
    </source>
</evidence>
<comment type="cofactor">
    <cofactor evidence="1">
        <name>Mg(2+)</name>
        <dbReference type="ChEBI" id="CHEBI:18420"/>
    </cofactor>
</comment>
<keyword evidence="5" id="KW-0479">Metal-binding</keyword>
<dbReference type="NCBIfam" id="TIGR00277">
    <property type="entry name" value="HDIG"/>
    <property type="match status" value="1"/>
</dbReference>